<name>A0A6L8UYE0_9BACL</name>
<gene>
    <name evidence="2" type="ORF">GQF01_12645</name>
</gene>
<sequence length="264" mass="29896">MITHFAKLELNTVSIQGVKQFYCNQLQFPVSFESMDEIHVQPSEHCTMVFKEADQPLNPIHFAFEVPFTAFDDVVNLLQGAGVTLLRWPDGRRVDEFETGKNVYFRDGDGNLLEILAHTYVQEGVLPPSGYLKILYLREVGFPVDDVMAYRELLVELFDFKLDTVLDNFTFAIGGTAHVVVVSKTRKWLPIAMTALQPAMDVTFGAPNARVLDRISNRLEGKSIPYNKGNDRLYFKIGEYSFHLQVTAFSENVPSLLELPNARA</sequence>
<organism evidence="2 3">
    <name type="scientific">Paenibacillus silvestris</name>
    <dbReference type="NCBI Taxonomy" id="2606219"/>
    <lineage>
        <taxon>Bacteria</taxon>
        <taxon>Bacillati</taxon>
        <taxon>Bacillota</taxon>
        <taxon>Bacilli</taxon>
        <taxon>Bacillales</taxon>
        <taxon>Paenibacillaceae</taxon>
        <taxon>Paenibacillus</taxon>
    </lineage>
</organism>
<dbReference type="InterPro" id="IPR004360">
    <property type="entry name" value="Glyas_Fos-R_dOase_dom"/>
</dbReference>
<dbReference type="RefSeq" id="WP_161407114.1">
    <property type="nucleotide sequence ID" value="NZ_WTUZ01000015.1"/>
</dbReference>
<dbReference type="Proteomes" id="UP000481087">
    <property type="component" value="Unassembled WGS sequence"/>
</dbReference>
<proteinExistence type="predicted"/>
<dbReference type="Pfam" id="PF00903">
    <property type="entry name" value="Glyoxalase"/>
    <property type="match status" value="1"/>
</dbReference>
<protein>
    <submittedName>
        <fullName evidence="2">Glyoxalase/bleomycin resistance/dioxygenase family protein</fullName>
    </submittedName>
</protein>
<comment type="caution">
    <text evidence="2">The sequence shown here is derived from an EMBL/GenBank/DDBJ whole genome shotgun (WGS) entry which is preliminary data.</text>
</comment>
<dbReference type="GO" id="GO:0051213">
    <property type="term" value="F:dioxygenase activity"/>
    <property type="evidence" value="ECO:0007669"/>
    <property type="project" value="UniProtKB-KW"/>
</dbReference>
<evidence type="ECO:0000313" key="3">
    <source>
        <dbReference type="Proteomes" id="UP000481087"/>
    </source>
</evidence>
<dbReference type="AlphaFoldDB" id="A0A6L8UYE0"/>
<dbReference type="SUPFAM" id="SSF54593">
    <property type="entry name" value="Glyoxalase/Bleomycin resistance protein/Dihydroxybiphenyl dioxygenase"/>
    <property type="match status" value="1"/>
</dbReference>
<dbReference type="EMBL" id="WTUZ01000015">
    <property type="protein sequence ID" value="MZQ82954.1"/>
    <property type="molecule type" value="Genomic_DNA"/>
</dbReference>
<dbReference type="PROSITE" id="PS51819">
    <property type="entry name" value="VOC"/>
    <property type="match status" value="1"/>
</dbReference>
<evidence type="ECO:0000313" key="2">
    <source>
        <dbReference type="EMBL" id="MZQ82954.1"/>
    </source>
</evidence>
<evidence type="ECO:0000259" key="1">
    <source>
        <dbReference type="PROSITE" id="PS51819"/>
    </source>
</evidence>
<dbReference type="InterPro" id="IPR029068">
    <property type="entry name" value="Glyas_Bleomycin-R_OHBP_Dase"/>
</dbReference>
<dbReference type="Gene3D" id="3.10.180.10">
    <property type="entry name" value="2,3-Dihydroxybiphenyl 1,2-Dioxygenase, domain 1"/>
    <property type="match status" value="1"/>
</dbReference>
<keyword evidence="2" id="KW-0223">Dioxygenase</keyword>
<accession>A0A6L8UYE0</accession>
<keyword evidence="3" id="KW-1185">Reference proteome</keyword>
<reference evidence="2 3" key="1">
    <citation type="submission" date="2019-12" db="EMBL/GenBank/DDBJ databases">
        <title>Paenibacillus sp. nov. sp. isolated from soil.</title>
        <authorList>
            <person name="Kim J."/>
            <person name="Jeong S.E."/>
            <person name="Jung H.S."/>
            <person name="Jeon C.O."/>
        </authorList>
    </citation>
    <scope>NUCLEOTIDE SEQUENCE [LARGE SCALE GENOMIC DNA]</scope>
    <source>
        <strain evidence="2 3">5J-6</strain>
    </source>
</reference>
<keyword evidence="2" id="KW-0560">Oxidoreductase</keyword>
<feature type="domain" description="VOC" evidence="1">
    <location>
        <begin position="4"/>
        <end position="118"/>
    </location>
</feature>
<dbReference type="InterPro" id="IPR037523">
    <property type="entry name" value="VOC_core"/>
</dbReference>